<keyword evidence="12" id="KW-1185">Reference proteome</keyword>
<evidence type="ECO:0000256" key="4">
    <source>
        <dbReference type="ARBA" id="ARBA00022825"/>
    </source>
</evidence>
<evidence type="ECO:0000256" key="2">
    <source>
        <dbReference type="ARBA" id="ARBA00022729"/>
    </source>
</evidence>
<gene>
    <name evidence="11" type="ORF">PECUL_23A031496</name>
</gene>
<keyword evidence="2 9" id="KW-0732">Signal</keyword>
<dbReference type="PRINTS" id="PR00722">
    <property type="entry name" value="CHYMOTRYPSIN"/>
</dbReference>
<feature type="region of interest" description="Disordered" evidence="8">
    <location>
        <begin position="2458"/>
        <end position="2481"/>
    </location>
</feature>
<keyword evidence="3 7" id="KW-0378">Hydrolase</keyword>
<keyword evidence="11" id="KW-0812">Transmembrane</keyword>
<feature type="signal peptide" evidence="9">
    <location>
        <begin position="1"/>
        <end position="23"/>
    </location>
</feature>
<evidence type="ECO:0000256" key="3">
    <source>
        <dbReference type="ARBA" id="ARBA00022801"/>
    </source>
</evidence>
<keyword evidence="6" id="KW-0325">Glycoprotein</keyword>
<dbReference type="GO" id="GO:0004252">
    <property type="term" value="F:serine-type endopeptidase activity"/>
    <property type="evidence" value="ECO:0007669"/>
    <property type="project" value="InterPro"/>
</dbReference>
<dbReference type="FunFam" id="2.40.10.10:FF:000024">
    <property type="entry name" value="Serine protease 53"/>
    <property type="match status" value="3"/>
</dbReference>
<dbReference type="FunFam" id="2.40.10.10:FF:000003">
    <property type="entry name" value="Transmembrane serine protease 3"/>
    <property type="match status" value="1"/>
</dbReference>
<dbReference type="PROSITE" id="PS00134">
    <property type="entry name" value="TRYPSIN_HIS"/>
    <property type="match status" value="5"/>
</dbReference>
<accession>A0AAD1SR94</accession>
<dbReference type="InterPro" id="IPR043504">
    <property type="entry name" value="Peptidase_S1_PA_chymotrypsin"/>
</dbReference>
<sequence length="2507" mass="271871">MDNRDFLFLHLLFGLTLGPVSNAATDICGISVFSSRIVGGTDASDGSWPWQISVRYQGSHICGGSMISSQWVMTAAHCFELSNTASSYTVVLGAYQLSITNSHQVTSNVNSFVINSLYVGTGSSGDVALIKLSSNITYTEYIRPVCLPPASINFTNGMNCWVTGWGATSYGVYLSSPKTLRQVMVPLITRDSCNAMYNINSGFTYNVTIIQSDQICAGYQAGGKDSCQGDSGGPLVCQVDSVWYQVGIVSYGDGCALPNRPGVYTLVSAYENWIKSTTTSSSIKMCLANAPLSCPNGVTDWVRAMDEVERLLEGIRSRSRGLGRVLGRGVVVPIPDASWLRCMDRFESLPRASSRMAMSLLESSMMPILINERCVSKAATDICGISEFSSRIVGGTDASDGSWPWQISLRYQGSHICGGSLISSQWAMTAAHCFELSNTASSYTVVLGAYQLSVTNSHQVTSNVNSFIINSLYDGTGSSGDIALIELSSNITYTAFILPVCLPPASISFTNGMKCWVTGWGATSFGDNGTVCDVAQTLQQVMVPLITRDSCNAMYNIDSGFTYNVTIIQSDQICAGYQAGGKDSCQGDSGGPLVCKVDSIWYQVGIVSYGNGCALPNRPGVYTLLNLNAQQWIWESAQESSGDGQTDSPLPSVSLSGGRSRRCVSKAATDICGISEFSSRIVGGTDASDGSWPWQISLRYQGSHICGGSLISSQWAMTAAHCFELSNTASLYTVVLGAYQLSITNSHQVTSNVNSLIINSQYDGTGSSGDIALIELSSNITYTAFILPVCLPPASISFTNGMNCWVTGWGATSYGGDVAQTLQQVMVPLITRDSCNAMYNIDSGFTYNVTIIQSDQICAGYQAGGKDSCQGDSGGPLVCQVDSIWYQVGIVSYGNGCALPNRPGVYTLVICSAMFYEILCNQIVGGTDASEGSWPWQISLRFQGSHICGGSLISSQWVMTAAHCFELSNTISSYTVVLGAYQLSITNSHQVTSNVNSFIINSLYDGPWYSGDIALIKLSSNITYTEYIRPVCLPPASIIFTNGMNCWVTGWGATSFGGHFVDPQTLQQLMVPLITRDSCNAMYNIDSGFTYNMTVIQSDQICAGYQAEGKDSCQGDSGGPLVCQVDSIWYQVGIVSFGYECVLPNRPGVYTLVEGFEATKRIGSSFMENELHLNEGVGTLIPGVSGAERSWHCISGAGVTHPRTPPDIQPVGCGSPIISNRIVGGTEAGEGEWPWQISLRYKGSHICGGSLISNQWILTAAHCFVYSLNPSSYTVFLGVYKMSEPSNNEVSFNVIQIIKDFSYNGPGTSGDIALVKLSSPATFNNFILPICVPSTSTIFTPGMECWVTGWGNINSGAILEATCNDPINDFVGIFFLFSQVKLPYPGVLQKVKLPLISKASCDQMYHVDSAISTGFAIIQSDQICAGYQAGQKDSCQGDSGGPLVCEVQSVWYQVGIVSWGDECALPNRPGVYTLVPKYRTWMSLHMNSLEKGFNFEEFVQWVNCQGDVPGLVKAKPNAHWDKETKVHSKSVLFCGRPIISDRIVGGSDSTRGEWPWQVSLYFDGLPSCGGSLITNSWVMSAAHCFTSSDNCSSYRIYLGAYQLSDLQDPNVVSIGIKQIITHPDFQYEGSSGDIALLELERPVQYTSYILPICLPSPTINLPEGTTCWSTGWGNIQDGVALTDPKTLQEVELALINRTTCEAMYQVSLHYSAQYQLIKDDMICAGYKEGQKDACQGDSGGPFVCNINNVWLQFGIITWGVGCAKAYSPGVYSRVQTYIDWIKSYVPSVSIKSSSIKPTQRIEHCSELFIVLVVINMIKAENVCGRPIIADRIVGGEDATKGEWPWQVSLHFQGEHLCGGTVLTHSWVMMAAHCFTMSDNSSSYRIYLGAYQLTNLQDPNVVSRGIKQIIIHPDFKYEGSSGDIALVELEKPVQYTSYILPVCLPSMSVTLPEGTSCWATGWGDSNYGVSLENPQILQEVELALIYRPTCESMYQSSLGYSPVFHLIEDDMICAGYKQGQKDACQGDSGGPLVCNVNNIWLQVGVINWGVSCAKPNSPGVYARVKMYIDWIKSYVPSLLFHIGLPYSGRGRLLFNVKCCTVTVYNTPIEIEPLPLTKYLFTKASFASGLVTINRGCNGTPQTAAGILWAIVTGLFALCGGCCLLCVHLDDPAVNCGRPIIADRIVGGEDAKKGEWPWQVSLHFQGEHLCGGTVLTNSWVMMAAHCFIMSDDSSLYRIYLGAYQLTNLQDPNVVSRGLKQIIIHPDFKYEGSSGDIALVELEKPVQYTSYILPVCLPSPSVTLPEGTSCWATGWGDTNYGVHLKNPQTLQEVELALIYRPTCESMYQSSLGYRPVFHLIEDDMICAGYKEGQKDACQGDSGGPIVCNVNNIWLQVGVINWGVSCAKPNSPGVNARVKMYIDWIKSYVPSVSISDGGLVQRQSILMNSTQAPLISFPEFSSTNSTQEERHPSVNSTETKVEQSNSGTQLHSVPIFGLLLSFACAWIKLAF</sequence>
<feature type="domain" description="Peptidase S1" evidence="10">
    <location>
        <begin position="1222"/>
        <end position="1487"/>
    </location>
</feature>
<evidence type="ECO:0000256" key="9">
    <source>
        <dbReference type="SAM" id="SignalP"/>
    </source>
</evidence>
<evidence type="ECO:0000259" key="10">
    <source>
        <dbReference type="PROSITE" id="PS50240"/>
    </source>
</evidence>
<feature type="domain" description="Peptidase S1" evidence="10">
    <location>
        <begin position="1543"/>
        <end position="1786"/>
    </location>
</feature>
<dbReference type="InterPro" id="IPR001254">
    <property type="entry name" value="Trypsin_dom"/>
</dbReference>
<dbReference type="PROSITE" id="PS50240">
    <property type="entry name" value="TRYPSIN_DOM"/>
    <property type="match status" value="8"/>
</dbReference>
<dbReference type="FunFam" id="2.40.10.10:FF:000039">
    <property type="entry name" value="Brain-specific serine protease 4"/>
    <property type="match status" value="4"/>
</dbReference>
<feature type="domain" description="Peptidase S1" evidence="10">
    <location>
        <begin position="1832"/>
        <end position="2075"/>
    </location>
</feature>
<feature type="domain" description="Peptidase S1" evidence="10">
    <location>
        <begin position="681"/>
        <end position="963"/>
    </location>
</feature>
<dbReference type="PROSITE" id="PS00135">
    <property type="entry name" value="TRYPSIN_SER"/>
    <property type="match status" value="7"/>
</dbReference>
<dbReference type="GO" id="GO:0006508">
    <property type="term" value="P:proteolysis"/>
    <property type="evidence" value="ECO:0007669"/>
    <property type="project" value="UniProtKB-KW"/>
</dbReference>
<feature type="compositionally biased region" description="Polar residues" evidence="8">
    <location>
        <begin position="2469"/>
        <end position="2481"/>
    </location>
</feature>
<evidence type="ECO:0000256" key="5">
    <source>
        <dbReference type="ARBA" id="ARBA00023157"/>
    </source>
</evidence>
<dbReference type="SUPFAM" id="SSF50494">
    <property type="entry name" value="Trypsin-like serine proteases"/>
    <property type="match status" value="8"/>
</dbReference>
<proteinExistence type="predicted"/>
<dbReference type="CDD" id="cd00190">
    <property type="entry name" value="Tryp_SPc"/>
    <property type="match status" value="8"/>
</dbReference>
<dbReference type="PANTHER" id="PTHR24253:SF159">
    <property type="entry name" value="SERINE PROTEASE 42"/>
    <property type="match status" value="1"/>
</dbReference>
<feature type="domain" description="Peptidase S1" evidence="10">
    <location>
        <begin position="392"/>
        <end position="638"/>
    </location>
</feature>
<dbReference type="EMBL" id="OW240918">
    <property type="protein sequence ID" value="CAH2308069.1"/>
    <property type="molecule type" value="Genomic_DNA"/>
</dbReference>
<feature type="domain" description="Peptidase S1" evidence="10">
    <location>
        <begin position="37"/>
        <end position="279"/>
    </location>
</feature>
<evidence type="ECO:0000313" key="11">
    <source>
        <dbReference type="EMBL" id="CAH2308069.1"/>
    </source>
</evidence>
<dbReference type="PIRSF" id="PIRSF001152">
    <property type="entry name" value="HGF_MST1"/>
    <property type="match status" value="1"/>
</dbReference>
<dbReference type="InterPro" id="IPR018114">
    <property type="entry name" value="TRYPSIN_HIS"/>
</dbReference>
<dbReference type="InterPro" id="IPR027284">
    <property type="entry name" value="Hepatocyte_GF"/>
</dbReference>
<dbReference type="PIRSF" id="PIRSF500183">
    <property type="entry name" value="Hepatocyte_GF"/>
    <property type="match status" value="1"/>
</dbReference>
<evidence type="ECO:0000256" key="7">
    <source>
        <dbReference type="RuleBase" id="RU363034"/>
    </source>
</evidence>
<dbReference type="SMART" id="SM00020">
    <property type="entry name" value="Tryp_SPc"/>
    <property type="match status" value="8"/>
</dbReference>
<evidence type="ECO:0000256" key="1">
    <source>
        <dbReference type="ARBA" id="ARBA00022670"/>
    </source>
</evidence>
<evidence type="ECO:0000313" key="12">
    <source>
        <dbReference type="Proteomes" id="UP001295444"/>
    </source>
</evidence>
<keyword evidence="11" id="KW-0472">Membrane</keyword>
<keyword evidence="4 7" id="KW-0720">Serine protease</keyword>
<feature type="domain" description="Peptidase S1" evidence="10">
    <location>
        <begin position="959"/>
        <end position="1172"/>
    </location>
</feature>
<dbReference type="Gene3D" id="2.40.10.10">
    <property type="entry name" value="Trypsin-like serine proteases"/>
    <property type="match status" value="13"/>
</dbReference>
<dbReference type="PANTHER" id="PTHR24253">
    <property type="entry name" value="TRANSMEMBRANE PROTEASE SERINE"/>
    <property type="match status" value="1"/>
</dbReference>
<evidence type="ECO:0000256" key="8">
    <source>
        <dbReference type="SAM" id="MobiDB-lite"/>
    </source>
</evidence>
<dbReference type="Pfam" id="PF00089">
    <property type="entry name" value="Trypsin"/>
    <property type="match status" value="9"/>
</dbReference>
<keyword evidence="1 7" id="KW-0645">Protease</keyword>
<dbReference type="InterPro" id="IPR033116">
    <property type="entry name" value="TRYPSIN_SER"/>
</dbReference>
<keyword evidence="5" id="KW-1015">Disulfide bond</keyword>
<feature type="chain" id="PRO_5042189093" evidence="9">
    <location>
        <begin position="24"/>
        <end position="2507"/>
    </location>
</feature>
<dbReference type="InterPro" id="IPR001314">
    <property type="entry name" value="Peptidase_S1A"/>
</dbReference>
<dbReference type="InterPro" id="IPR024174">
    <property type="entry name" value="HGF/MST1"/>
</dbReference>
<reference evidence="11" key="1">
    <citation type="submission" date="2022-03" db="EMBL/GenBank/DDBJ databases">
        <authorList>
            <person name="Alioto T."/>
            <person name="Alioto T."/>
            <person name="Gomez Garrido J."/>
        </authorList>
    </citation>
    <scope>NUCLEOTIDE SEQUENCE</scope>
</reference>
<dbReference type="InterPro" id="IPR009003">
    <property type="entry name" value="Peptidase_S1_PA"/>
</dbReference>
<dbReference type="Proteomes" id="UP001295444">
    <property type="component" value="Chromosome 07"/>
</dbReference>
<name>A0AAD1SR94_PELCU</name>
<organism evidence="11 12">
    <name type="scientific">Pelobates cultripes</name>
    <name type="common">Western spadefoot toad</name>
    <dbReference type="NCBI Taxonomy" id="61616"/>
    <lineage>
        <taxon>Eukaryota</taxon>
        <taxon>Metazoa</taxon>
        <taxon>Chordata</taxon>
        <taxon>Craniata</taxon>
        <taxon>Vertebrata</taxon>
        <taxon>Euteleostomi</taxon>
        <taxon>Amphibia</taxon>
        <taxon>Batrachia</taxon>
        <taxon>Anura</taxon>
        <taxon>Pelobatoidea</taxon>
        <taxon>Pelobatidae</taxon>
        <taxon>Pelobates</taxon>
    </lineage>
</organism>
<protein>
    <submittedName>
        <fullName evidence="11">Transmembrane protease serine 9</fullName>
    </submittedName>
</protein>
<evidence type="ECO:0000256" key="6">
    <source>
        <dbReference type="ARBA" id="ARBA00023180"/>
    </source>
</evidence>
<feature type="domain" description="Peptidase S1" evidence="10">
    <location>
        <begin position="2183"/>
        <end position="2426"/>
    </location>
</feature>